<sequence>MFACLILLGYTLSLHKLTSICLFY</sequence>
<evidence type="ECO:0000313" key="1">
    <source>
        <dbReference type="EMBL" id="KHG19899.1"/>
    </source>
</evidence>
<keyword evidence="2" id="KW-1185">Reference proteome</keyword>
<accession>A0A0B0P701</accession>
<reference evidence="2" key="1">
    <citation type="submission" date="2014-09" db="EMBL/GenBank/DDBJ databases">
        <authorList>
            <person name="Mudge J."/>
            <person name="Ramaraj T."/>
            <person name="Lindquist I.E."/>
            <person name="Bharti A.K."/>
            <person name="Sundararajan A."/>
            <person name="Cameron C.T."/>
            <person name="Woodward J.E."/>
            <person name="May G.D."/>
            <person name="Brubaker C."/>
            <person name="Broadhvest J."/>
            <person name="Wilkins T.A."/>
        </authorList>
    </citation>
    <scope>NUCLEOTIDE SEQUENCE</scope>
    <source>
        <strain evidence="2">cv. AKA8401</strain>
    </source>
</reference>
<dbReference type="AlphaFoldDB" id="A0A0B0P701"/>
<organism evidence="1 2">
    <name type="scientific">Gossypium arboreum</name>
    <name type="common">Tree cotton</name>
    <name type="synonym">Gossypium nanking</name>
    <dbReference type="NCBI Taxonomy" id="29729"/>
    <lineage>
        <taxon>Eukaryota</taxon>
        <taxon>Viridiplantae</taxon>
        <taxon>Streptophyta</taxon>
        <taxon>Embryophyta</taxon>
        <taxon>Tracheophyta</taxon>
        <taxon>Spermatophyta</taxon>
        <taxon>Magnoliopsida</taxon>
        <taxon>eudicotyledons</taxon>
        <taxon>Gunneridae</taxon>
        <taxon>Pentapetalae</taxon>
        <taxon>rosids</taxon>
        <taxon>malvids</taxon>
        <taxon>Malvales</taxon>
        <taxon>Malvaceae</taxon>
        <taxon>Malvoideae</taxon>
        <taxon>Gossypium</taxon>
    </lineage>
</organism>
<name>A0A0B0P701_GOSAR</name>
<gene>
    <name evidence="1" type="ORF">F383_24472</name>
</gene>
<protein>
    <submittedName>
        <fullName evidence="1">Uncharacterized protein</fullName>
    </submittedName>
</protein>
<proteinExistence type="predicted"/>
<evidence type="ECO:0000313" key="2">
    <source>
        <dbReference type="Proteomes" id="UP000032142"/>
    </source>
</evidence>
<dbReference type="EMBL" id="KN414276">
    <property type="protein sequence ID" value="KHG19899.1"/>
    <property type="molecule type" value="Genomic_DNA"/>
</dbReference>
<dbReference type="Proteomes" id="UP000032142">
    <property type="component" value="Unassembled WGS sequence"/>
</dbReference>